<dbReference type="PANTHER" id="PTHR21181:SF7">
    <property type="entry name" value="ER MEMBRANE PROTEIN COMPLEX SUBUNIT 5"/>
    <property type="match status" value="1"/>
</dbReference>
<evidence type="ECO:0000256" key="5">
    <source>
        <dbReference type="ARBA" id="ARBA00022824"/>
    </source>
</evidence>
<dbReference type="FunCoup" id="A0A1V9XMA1">
    <property type="interactions" value="1185"/>
</dbReference>
<proteinExistence type="inferred from homology"/>
<dbReference type="GO" id="GO:0005886">
    <property type="term" value="C:plasma membrane"/>
    <property type="evidence" value="ECO:0007669"/>
    <property type="project" value="TreeGrafter"/>
</dbReference>
<keyword evidence="5 8" id="KW-0256">Endoplasmic reticulum</keyword>
<keyword evidence="8" id="KW-0967">Endosome</keyword>
<evidence type="ECO:0000313" key="9">
    <source>
        <dbReference type="EMBL" id="OQR74591.1"/>
    </source>
</evidence>
<keyword evidence="8" id="KW-0813">Transport</keyword>
<dbReference type="GO" id="GO:0031901">
    <property type="term" value="C:early endosome membrane"/>
    <property type="evidence" value="ECO:0007669"/>
    <property type="project" value="UniProtKB-SubCell"/>
</dbReference>
<evidence type="ECO:0000313" key="10">
    <source>
        <dbReference type="Proteomes" id="UP000192247"/>
    </source>
</evidence>
<dbReference type="PANTHER" id="PTHR21181">
    <property type="match status" value="1"/>
</dbReference>
<dbReference type="Proteomes" id="UP000192247">
    <property type="component" value="Unassembled WGS sequence"/>
</dbReference>
<dbReference type="STRING" id="418985.A0A1V9XMA1"/>
<evidence type="ECO:0000256" key="8">
    <source>
        <dbReference type="RuleBase" id="RU367002"/>
    </source>
</evidence>
<dbReference type="GO" id="GO:0022890">
    <property type="term" value="F:inorganic cation transmembrane transporter activity"/>
    <property type="evidence" value="ECO:0007669"/>
    <property type="project" value="TreeGrafter"/>
</dbReference>
<dbReference type="InParanoid" id="A0A1V9XMA1"/>
<comment type="function">
    <text evidence="8">Part of the endoplasmic reticulum membrane protein complex (EMC) that enables the energy-independent insertion into endoplasmic reticulum membranes of newly synthesized membrane proteins. May be involved in Mg(2+) transport.</text>
</comment>
<keyword evidence="10" id="KW-1185">Reference proteome</keyword>
<comment type="caution">
    <text evidence="9">The sequence shown here is derived from an EMBL/GenBank/DDBJ whole genome shotgun (WGS) entry which is preliminary data.</text>
</comment>
<keyword evidence="4" id="KW-0812">Transmembrane</keyword>
<sequence length="136" mass="15246">MLRIQPKFLSFVTSISSNLNCNSCGFSVTMAFFSKSVLWFSMLSLVHCGLSAAQHKSYLRLSEQGSSFVPADIIIQTLISLLTAMWATLRVAGEFREVRAAAQLENKTFETAANCPSFYTFPRQKCKLVKDLLVYE</sequence>
<evidence type="ECO:0000256" key="1">
    <source>
        <dbReference type="ARBA" id="ARBA00004477"/>
    </source>
</evidence>
<dbReference type="GO" id="GO:0072546">
    <property type="term" value="C:EMC complex"/>
    <property type="evidence" value="ECO:0007669"/>
    <property type="project" value="UniProtKB-UniRule"/>
</dbReference>
<keyword evidence="8" id="KW-0460">Magnesium</keyword>
<keyword evidence="8" id="KW-0333">Golgi apparatus</keyword>
<dbReference type="Pfam" id="PF10270">
    <property type="entry name" value="MMgT"/>
    <property type="match status" value="1"/>
</dbReference>
<accession>A0A1V9XMA1</accession>
<comment type="subcellular location">
    <subcellularLocation>
        <location evidence="1">Endoplasmic reticulum membrane</location>
        <topology evidence="1">Multi-pass membrane protein</topology>
    </subcellularLocation>
    <subcellularLocation>
        <location evidence="8">Golgi apparatus membrane</location>
        <topology evidence="8">Multi-pass membrane protein</topology>
    </subcellularLocation>
    <subcellularLocation>
        <location evidence="8">Early endosome membrane</location>
        <topology evidence="8">Multi-pass membrane protein</topology>
    </subcellularLocation>
</comment>
<keyword evidence="7" id="KW-0472">Membrane</keyword>
<dbReference type="InterPro" id="IPR018937">
    <property type="entry name" value="MMgT"/>
</dbReference>
<evidence type="ECO:0000256" key="4">
    <source>
        <dbReference type="ARBA" id="ARBA00022692"/>
    </source>
</evidence>
<evidence type="ECO:0000256" key="7">
    <source>
        <dbReference type="ARBA" id="ARBA00023136"/>
    </source>
</evidence>
<evidence type="ECO:0000256" key="6">
    <source>
        <dbReference type="ARBA" id="ARBA00022989"/>
    </source>
</evidence>
<comment type="similarity">
    <text evidence="2 8">Belongs to the membrane magnesium transporter (TC 1.A.67) family.</text>
</comment>
<name>A0A1V9XMA1_9ACAR</name>
<dbReference type="AlphaFoldDB" id="A0A1V9XMA1"/>
<evidence type="ECO:0000256" key="2">
    <source>
        <dbReference type="ARBA" id="ARBA00006109"/>
    </source>
</evidence>
<organism evidence="9 10">
    <name type="scientific">Tropilaelaps mercedesae</name>
    <dbReference type="NCBI Taxonomy" id="418985"/>
    <lineage>
        <taxon>Eukaryota</taxon>
        <taxon>Metazoa</taxon>
        <taxon>Ecdysozoa</taxon>
        <taxon>Arthropoda</taxon>
        <taxon>Chelicerata</taxon>
        <taxon>Arachnida</taxon>
        <taxon>Acari</taxon>
        <taxon>Parasitiformes</taxon>
        <taxon>Mesostigmata</taxon>
        <taxon>Gamasina</taxon>
        <taxon>Dermanyssoidea</taxon>
        <taxon>Laelapidae</taxon>
        <taxon>Tropilaelaps</taxon>
    </lineage>
</organism>
<dbReference type="GO" id="GO:0000139">
    <property type="term" value="C:Golgi membrane"/>
    <property type="evidence" value="ECO:0007669"/>
    <property type="project" value="UniProtKB-SubCell"/>
</dbReference>
<keyword evidence="6" id="KW-1133">Transmembrane helix</keyword>
<comment type="subunit">
    <text evidence="3">Component of the ER membrane protein complex (EMC).</text>
</comment>
<reference evidence="9 10" key="1">
    <citation type="journal article" date="2017" name="Gigascience">
        <title>Draft genome of the honey bee ectoparasitic mite, Tropilaelaps mercedesae, is shaped by the parasitic life history.</title>
        <authorList>
            <person name="Dong X."/>
            <person name="Armstrong S.D."/>
            <person name="Xia D."/>
            <person name="Makepeace B.L."/>
            <person name="Darby A.C."/>
            <person name="Kadowaki T."/>
        </authorList>
    </citation>
    <scope>NUCLEOTIDE SEQUENCE [LARGE SCALE GENOMIC DNA]</scope>
    <source>
        <strain evidence="9">Wuxi-XJTLU</strain>
    </source>
</reference>
<evidence type="ECO:0000256" key="3">
    <source>
        <dbReference type="ARBA" id="ARBA00011276"/>
    </source>
</evidence>
<dbReference type="EMBL" id="MNPL01007729">
    <property type="protein sequence ID" value="OQR74591.1"/>
    <property type="molecule type" value="Genomic_DNA"/>
</dbReference>
<dbReference type="OrthoDB" id="44756at2759"/>
<gene>
    <name evidence="9" type="ORF">BIW11_08962</name>
</gene>
<protein>
    <recommendedName>
        <fullName evidence="8">Membrane magnesium transporter</fullName>
    </recommendedName>
</protein>